<dbReference type="EMBL" id="DAESCB010000005">
    <property type="protein sequence ID" value="HBH7042016.1"/>
    <property type="molecule type" value="Genomic_DNA"/>
</dbReference>
<protein>
    <submittedName>
        <fullName evidence="1">Uncharacterized protein</fullName>
    </submittedName>
</protein>
<reference evidence="1" key="1">
    <citation type="journal article" date="2018" name="Genome Biol.">
        <title>SKESA: strategic k-mer extension for scrupulous assemblies.</title>
        <authorList>
            <person name="Souvorov A."/>
            <person name="Agarwala R."/>
            <person name="Lipman D.J."/>
        </authorList>
    </citation>
    <scope>NUCLEOTIDE SEQUENCE</scope>
    <source>
        <strain evidence="1">91871</strain>
    </source>
</reference>
<dbReference type="Proteomes" id="UP000885148">
    <property type="component" value="Unassembled WGS sequence"/>
</dbReference>
<gene>
    <name evidence="1" type="ORF">KV121_002075</name>
</gene>
<proteinExistence type="predicted"/>
<evidence type="ECO:0000313" key="2">
    <source>
        <dbReference type="Proteomes" id="UP000885148"/>
    </source>
</evidence>
<name>A0A9P4DGQ3_CITFR</name>
<organism evidence="1 2">
    <name type="scientific">Citrobacter freundii</name>
    <dbReference type="NCBI Taxonomy" id="546"/>
    <lineage>
        <taxon>Bacteria</taxon>
        <taxon>Pseudomonadati</taxon>
        <taxon>Pseudomonadota</taxon>
        <taxon>Gammaproteobacteria</taxon>
        <taxon>Enterobacterales</taxon>
        <taxon>Enterobacteriaceae</taxon>
        <taxon>Citrobacter</taxon>
        <taxon>Citrobacter freundii complex</taxon>
    </lineage>
</organism>
<dbReference type="RefSeq" id="WP_181502562.1">
    <property type="nucleotide sequence ID" value="NZ_CP056238.1"/>
</dbReference>
<reference evidence="1" key="2">
    <citation type="submission" date="2021-07" db="EMBL/GenBank/DDBJ databases">
        <authorList>
            <consortium name="NCBI Pathogen Detection Project"/>
        </authorList>
    </citation>
    <scope>NUCLEOTIDE SEQUENCE</scope>
    <source>
        <strain evidence="1">91871</strain>
    </source>
</reference>
<dbReference type="AlphaFoldDB" id="A0A9P4DGQ3"/>
<sequence>MTDNRTVSAIDLALQKHDTPVGPLFVAVRHGRTKKCFTQDTAIRYLAFFMTTEAFSRSGFEQRYPDVQAVHPLVPDLNCWQRGGATVEYIGAHQRCVRRIRRILARKRDMQRWCEKWDAMHDRYVKEREELQSSKPAEVRNGSHSI</sequence>
<accession>A0A9P4DGQ3</accession>
<evidence type="ECO:0000313" key="1">
    <source>
        <dbReference type="EMBL" id="HBH7042016.1"/>
    </source>
</evidence>
<comment type="caution">
    <text evidence="1">The sequence shown here is derived from an EMBL/GenBank/DDBJ whole genome shotgun (WGS) entry which is preliminary data.</text>
</comment>